<evidence type="ECO:0000259" key="7">
    <source>
        <dbReference type="Pfam" id="PF10502"/>
    </source>
</evidence>
<dbReference type="CDD" id="cd06530">
    <property type="entry name" value="S26_SPase_I"/>
    <property type="match status" value="1"/>
</dbReference>
<dbReference type="Gene3D" id="2.10.109.10">
    <property type="entry name" value="Umud Fragment, subunit A"/>
    <property type="match status" value="1"/>
</dbReference>
<comment type="subcellular location">
    <subcellularLocation>
        <location evidence="1">Mitochondrion inner membrane</location>
    </subcellularLocation>
</comment>
<protein>
    <recommendedName>
        <fullName evidence="7">Peptidase S26 domain-containing protein</fullName>
    </recommendedName>
</protein>
<dbReference type="PRINTS" id="PR00727">
    <property type="entry name" value="LEADERPTASE"/>
</dbReference>
<dbReference type="Pfam" id="PF10502">
    <property type="entry name" value="Peptidase_S26"/>
    <property type="match status" value="2"/>
</dbReference>
<accession>A0ABY0HKX7</accession>
<dbReference type="InterPro" id="IPR036286">
    <property type="entry name" value="LexA/Signal_pep-like_sf"/>
</dbReference>
<evidence type="ECO:0000256" key="6">
    <source>
        <dbReference type="ARBA" id="ARBA00038445"/>
    </source>
</evidence>
<evidence type="ECO:0000313" key="8">
    <source>
        <dbReference type="EMBL" id="RYO95024.1"/>
    </source>
</evidence>
<keyword evidence="5" id="KW-0472">Membrane</keyword>
<evidence type="ECO:0000313" key="9">
    <source>
        <dbReference type="Proteomes" id="UP000294003"/>
    </source>
</evidence>
<evidence type="ECO:0000256" key="4">
    <source>
        <dbReference type="ARBA" id="ARBA00023128"/>
    </source>
</evidence>
<reference evidence="8 9" key="1">
    <citation type="submission" date="2018-06" db="EMBL/GenBank/DDBJ databases">
        <title>Complete Genomes of Monosporascus.</title>
        <authorList>
            <person name="Robinson A.J."/>
            <person name="Natvig D.O."/>
        </authorList>
    </citation>
    <scope>NUCLEOTIDE SEQUENCE [LARGE SCALE GENOMIC DNA]</scope>
    <source>
        <strain evidence="8 9">CBS 609.92</strain>
    </source>
</reference>
<dbReference type="PANTHER" id="PTHR12383">
    <property type="entry name" value="PROTEASE FAMILY S26 MITOCHONDRIAL INNER MEMBRANE PROTEASE-RELATED"/>
    <property type="match status" value="1"/>
</dbReference>
<keyword evidence="3" id="KW-0378">Hydrolase</keyword>
<keyword evidence="2" id="KW-0999">Mitochondrion inner membrane</keyword>
<dbReference type="InterPro" id="IPR000223">
    <property type="entry name" value="Pept_S26A_signal_pept_1"/>
</dbReference>
<dbReference type="InterPro" id="IPR019533">
    <property type="entry name" value="Peptidase_S26"/>
</dbReference>
<comment type="similarity">
    <text evidence="6">Belongs to the peptidase S26 family. IMP1 subfamily.</text>
</comment>
<evidence type="ECO:0000256" key="5">
    <source>
        <dbReference type="ARBA" id="ARBA00023136"/>
    </source>
</evidence>
<dbReference type="EMBL" id="QJNS01000005">
    <property type="protein sequence ID" value="RYO95024.1"/>
    <property type="molecule type" value="Genomic_DNA"/>
</dbReference>
<dbReference type="InterPro" id="IPR019757">
    <property type="entry name" value="Pept_S26A_signal_pept_1_Lys-AS"/>
</dbReference>
<comment type="caution">
    <text evidence="8">The sequence shown here is derived from an EMBL/GenBank/DDBJ whole genome shotgun (WGS) entry which is preliminary data.</text>
</comment>
<name>A0ABY0HKX7_9PEZI</name>
<sequence>MISTPAPGGLLSGPVQFNVKSPPTGTQFRSLCRETGDQSLLSSQPHARSRPGYMSTFLGHPFRVAVATAKACALLHVAFAHGYSAAPGWGPSMLPTFLVDGQWFVVDRGARRGRGVAVGDCVLYAIPYADRGGGGGGEGVKRVMGLPGDYVLLNSPGARSESMMQVPPGHCYITGDNLPWSRDSRDFGPLPMALIKGRVTHTMTSNGWWPPDWFARVKNGLVPVTDPPGEG</sequence>
<keyword evidence="4" id="KW-0496">Mitochondrion</keyword>
<keyword evidence="9" id="KW-1185">Reference proteome</keyword>
<evidence type="ECO:0000256" key="2">
    <source>
        <dbReference type="ARBA" id="ARBA00022792"/>
    </source>
</evidence>
<dbReference type="PANTHER" id="PTHR12383:SF16">
    <property type="entry name" value="MITOCHONDRIAL INNER MEMBRANE PROTEASE SUBUNIT 1"/>
    <property type="match status" value="1"/>
</dbReference>
<evidence type="ECO:0000256" key="3">
    <source>
        <dbReference type="ARBA" id="ARBA00022801"/>
    </source>
</evidence>
<dbReference type="PROSITE" id="PS00760">
    <property type="entry name" value="SPASE_I_2"/>
    <property type="match status" value="1"/>
</dbReference>
<dbReference type="SUPFAM" id="SSF51306">
    <property type="entry name" value="LexA/Signal peptidase"/>
    <property type="match status" value="1"/>
</dbReference>
<proteinExistence type="inferred from homology"/>
<feature type="domain" description="Peptidase S26" evidence="7">
    <location>
        <begin position="164"/>
        <end position="200"/>
    </location>
</feature>
<dbReference type="Proteomes" id="UP000294003">
    <property type="component" value="Unassembled WGS sequence"/>
</dbReference>
<evidence type="ECO:0000256" key="1">
    <source>
        <dbReference type="ARBA" id="ARBA00004273"/>
    </source>
</evidence>
<gene>
    <name evidence="8" type="ORF">DL762_000217</name>
</gene>
<dbReference type="InterPro" id="IPR052064">
    <property type="entry name" value="Mito_IMP1_subunit"/>
</dbReference>
<feature type="domain" description="Peptidase S26" evidence="7">
    <location>
        <begin position="69"/>
        <end position="152"/>
    </location>
</feature>
<organism evidence="8 9">
    <name type="scientific">Monosporascus cannonballus</name>
    <dbReference type="NCBI Taxonomy" id="155416"/>
    <lineage>
        <taxon>Eukaryota</taxon>
        <taxon>Fungi</taxon>
        <taxon>Dikarya</taxon>
        <taxon>Ascomycota</taxon>
        <taxon>Pezizomycotina</taxon>
        <taxon>Sordariomycetes</taxon>
        <taxon>Xylariomycetidae</taxon>
        <taxon>Xylariales</taxon>
        <taxon>Xylariales incertae sedis</taxon>
        <taxon>Monosporascus</taxon>
    </lineage>
</organism>